<dbReference type="Gramene" id="mRNA:HanXRQr2_Chr09g0384671">
    <property type="protein sequence ID" value="CDS:HanXRQr2_Chr09g0384671.1"/>
    <property type="gene ID" value="HanXRQr2_Chr09g0384671"/>
</dbReference>
<organism evidence="1 2">
    <name type="scientific">Helianthus annuus</name>
    <name type="common">Common sunflower</name>
    <dbReference type="NCBI Taxonomy" id="4232"/>
    <lineage>
        <taxon>Eukaryota</taxon>
        <taxon>Viridiplantae</taxon>
        <taxon>Streptophyta</taxon>
        <taxon>Embryophyta</taxon>
        <taxon>Tracheophyta</taxon>
        <taxon>Spermatophyta</taxon>
        <taxon>Magnoliopsida</taxon>
        <taxon>eudicotyledons</taxon>
        <taxon>Gunneridae</taxon>
        <taxon>Pentapetalae</taxon>
        <taxon>asterids</taxon>
        <taxon>campanulids</taxon>
        <taxon>Asterales</taxon>
        <taxon>Asteraceae</taxon>
        <taxon>Asteroideae</taxon>
        <taxon>Heliantheae alliance</taxon>
        <taxon>Heliantheae</taxon>
        <taxon>Helianthus</taxon>
    </lineage>
</organism>
<dbReference type="AlphaFoldDB" id="A0A9K3I516"/>
<keyword evidence="2" id="KW-1185">Reference proteome</keyword>
<name>A0A9K3I516_HELAN</name>
<proteinExistence type="predicted"/>
<protein>
    <submittedName>
        <fullName evidence="1">Uncharacterized protein</fullName>
    </submittedName>
</protein>
<reference evidence="1" key="1">
    <citation type="journal article" date="2017" name="Nature">
        <title>The sunflower genome provides insights into oil metabolism, flowering and Asterid evolution.</title>
        <authorList>
            <person name="Badouin H."/>
            <person name="Gouzy J."/>
            <person name="Grassa C.J."/>
            <person name="Murat F."/>
            <person name="Staton S.E."/>
            <person name="Cottret L."/>
            <person name="Lelandais-Briere C."/>
            <person name="Owens G.L."/>
            <person name="Carrere S."/>
            <person name="Mayjonade B."/>
            <person name="Legrand L."/>
            <person name="Gill N."/>
            <person name="Kane N.C."/>
            <person name="Bowers J.E."/>
            <person name="Hubner S."/>
            <person name="Bellec A."/>
            <person name="Berard A."/>
            <person name="Berges H."/>
            <person name="Blanchet N."/>
            <person name="Boniface M.C."/>
            <person name="Brunel D."/>
            <person name="Catrice O."/>
            <person name="Chaidir N."/>
            <person name="Claudel C."/>
            <person name="Donnadieu C."/>
            <person name="Faraut T."/>
            <person name="Fievet G."/>
            <person name="Helmstetter N."/>
            <person name="King M."/>
            <person name="Knapp S.J."/>
            <person name="Lai Z."/>
            <person name="Le Paslier M.C."/>
            <person name="Lippi Y."/>
            <person name="Lorenzon L."/>
            <person name="Mandel J.R."/>
            <person name="Marage G."/>
            <person name="Marchand G."/>
            <person name="Marquand E."/>
            <person name="Bret-Mestries E."/>
            <person name="Morien E."/>
            <person name="Nambeesan S."/>
            <person name="Nguyen T."/>
            <person name="Pegot-Espagnet P."/>
            <person name="Pouilly N."/>
            <person name="Raftis F."/>
            <person name="Sallet E."/>
            <person name="Schiex T."/>
            <person name="Thomas J."/>
            <person name="Vandecasteele C."/>
            <person name="Vares D."/>
            <person name="Vear F."/>
            <person name="Vautrin S."/>
            <person name="Crespi M."/>
            <person name="Mangin B."/>
            <person name="Burke J.M."/>
            <person name="Salse J."/>
            <person name="Munos S."/>
            <person name="Vincourt P."/>
            <person name="Rieseberg L.H."/>
            <person name="Langlade N.B."/>
        </authorList>
    </citation>
    <scope>NUCLEOTIDE SEQUENCE</scope>
    <source>
        <tissue evidence="1">Leaves</tissue>
    </source>
</reference>
<sequence length="78" mass="8844">MMKIPDGFMWRVQRIGLTMVLTSNKELDFFINIDEWKQNGVDIKQRTGFFISTSTNGNSLTNAAFIGVVVADLRCDLN</sequence>
<evidence type="ECO:0000313" key="2">
    <source>
        <dbReference type="Proteomes" id="UP000215914"/>
    </source>
</evidence>
<dbReference type="EMBL" id="MNCJ02000324">
    <property type="protein sequence ID" value="KAF5790563.1"/>
    <property type="molecule type" value="Genomic_DNA"/>
</dbReference>
<accession>A0A9K3I516</accession>
<dbReference type="Proteomes" id="UP000215914">
    <property type="component" value="Unassembled WGS sequence"/>
</dbReference>
<evidence type="ECO:0000313" key="1">
    <source>
        <dbReference type="EMBL" id="KAF5790563.1"/>
    </source>
</evidence>
<comment type="caution">
    <text evidence="1">The sequence shown here is derived from an EMBL/GenBank/DDBJ whole genome shotgun (WGS) entry which is preliminary data.</text>
</comment>
<gene>
    <name evidence="1" type="ORF">HanXRQr2_Chr09g0384671</name>
</gene>
<reference evidence="1" key="2">
    <citation type="submission" date="2020-06" db="EMBL/GenBank/DDBJ databases">
        <title>Helianthus annuus Genome sequencing and assembly Release 2.</title>
        <authorList>
            <person name="Gouzy J."/>
            <person name="Langlade N."/>
            <person name="Munos S."/>
        </authorList>
    </citation>
    <scope>NUCLEOTIDE SEQUENCE</scope>
    <source>
        <tissue evidence="1">Leaves</tissue>
    </source>
</reference>